<comment type="caution">
    <text evidence="5">The sequence shown here is derived from an EMBL/GenBank/DDBJ whole genome shotgun (WGS) entry which is preliminary data.</text>
</comment>
<dbReference type="Gene3D" id="3.40.50.300">
    <property type="entry name" value="P-loop containing nucleotide triphosphate hydrolases"/>
    <property type="match status" value="1"/>
</dbReference>
<sequence length="297" mass="32912">MQKLLISLKEAFKRVSGKSILSEISFAVREGETTAILGPNGSGKSSLLKLLSGLSSLSSGVRTVVHPTDRNLVIGYAPDRFPKLRFTAREYLMSMGMIRGIPRNVLESRIEQLLRLFQLEEAADRETIHYSKGMLQKTNIMQAILQVPDVLLLDEPLSGLDADMRKQLMGVLFDLKAQGVSIVLTSHEKAFVELLADRIVTLRDGNIITDDLIIQDSVSRPQKRIKRIEFRLPADIANEWNELADMEGFISWEQLGSSYYAAAVLAVCSTPILKAILDAGGTVESVSDLVLKSERAR</sequence>
<dbReference type="RefSeq" id="WP_119147582.1">
    <property type="nucleotide sequence ID" value="NZ_JBHSOV010000010.1"/>
</dbReference>
<name>A0A398D0G7_9BACL</name>
<accession>A0A398D0G7</accession>
<keyword evidence="2" id="KW-0547">Nucleotide-binding</keyword>
<dbReference type="OrthoDB" id="2290519at2"/>
<dbReference type="PROSITE" id="PS50893">
    <property type="entry name" value="ABC_TRANSPORTER_2"/>
    <property type="match status" value="1"/>
</dbReference>
<protein>
    <submittedName>
        <fullName evidence="5">ATP-binding cassette domain-containing protein</fullName>
    </submittedName>
</protein>
<dbReference type="InterPro" id="IPR051782">
    <property type="entry name" value="ABC_Transporter_VariousFunc"/>
</dbReference>
<reference evidence="5 6" key="1">
    <citation type="submission" date="2018-09" db="EMBL/GenBank/DDBJ databases">
        <title>Cohnella cavernae sp. nov., isolated from a karst cave.</title>
        <authorList>
            <person name="Zhu H."/>
        </authorList>
    </citation>
    <scope>NUCLEOTIDE SEQUENCE [LARGE SCALE GENOMIC DNA]</scope>
    <source>
        <strain evidence="5 6">K2E09-144</strain>
    </source>
</reference>
<proteinExistence type="predicted"/>
<dbReference type="InterPro" id="IPR003593">
    <property type="entry name" value="AAA+_ATPase"/>
</dbReference>
<dbReference type="Proteomes" id="UP000266340">
    <property type="component" value="Unassembled WGS sequence"/>
</dbReference>
<dbReference type="GO" id="GO:0016887">
    <property type="term" value="F:ATP hydrolysis activity"/>
    <property type="evidence" value="ECO:0007669"/>
    <property type="project" value="InterPro"/>
</dbReference>
<dbReference type="InterPro" id="IPR003439">
    <property type="entry name" value="ABC_transporter-like_ATP-bd"/>
</dbReference>
<dbReference type="AlphaFoldDB" id="A0A398D0G7"/>
<evidence type="ECO:0000313" key="6">
    <source>
        <dbReference type="Proteomes" id="UP000266340"/>
    </source>
</evidence>
<feature type="domain" description="ABC transporter" evidence="4">
    <location>
        <begin position="6"/>
        <end position="229"/>
    </location>
</feature>
<dbReference type="SUPFAM" id="SSF52540">
    <property type="entry name" value="P-loop containing nucleoside triphosphate hydrolases"/>
    <property type="match status" value="1"/>
</dbReference>
<evidence type="ECO:0000313" key="5">
    <source>
        <dbReference type="EMBL" id="RIE04981.1"/>
    </source>
</evidence>
<evidence type="ECO:0000259" key="4">
    <source>
        <dbReference type="PROSITE" id="PS50893"/>
    </source>
</evidence>
<dbReference type="SMART" id="SM00382">
    <property type="entry name" value="AAA"/>
    <property type="match status" value="1"/>
</dbReference>
<evidence type="ECO:0000256" key="3">
    <source>
        <dbReference type="ARBA" id="ARBA00022840"/>
    </source>
</evidence>
<dbReference type="PANTHER" id="PTHR42939">
    <property type="entry name" value="ABC TRANSPORTER ATP-BINDING PROTEIN ALBC-RELATED"/>
    <property type="match status" value="1"/>
</dbReference>
<keyword evidence="6" id="KW-1185">Reference proteome</keyword>
<keyword evidence="1" id="KW-0813">Transport</keyword>
<evidence type="ECO:0000256" key="2">
    <source>
        <dbReference type="ARBA" id="ARBA00022741"/>
    </source>
</evidence>
<organism evidence="5 6">
    <name type="scientific">Cohnella faecalis</name>
    <dbReference type="NCBI Taxonomy" id="2315694"/>
    <lineage>
        <taxon>Bacteria</taxon>
        <taxon>Bacillati</taxon>
        <taxon>Bacillota</taxon>
        <taxon>Bacilli</taxon>
        <taxon>Bacillales</taxon>
        <taxon>Paenibacillaceae</taxon>
        <taxon>Cohnella</taxon>
    </lineage>
</organism>
<keyword evidence="3 5" id="KW-0067">ATP-binding</keyword>
<dbReference type="PANTHER" id="PTHR42939:SF1">
    <property type="entry name" value="ABC TRANSPORTER ATP-BINDING PROTEIN ALBC-RELATED"/>
    <property type="match status" value="1"/>
</dbReference>
<dbReference type="GO" id="GO:0005524">
    <property type="term" value="F:ATP binding"/>
    <property type="evidence" value="ECO:0007669"/>
    <property type="project" value="UniProtKB-KW"/>
</dbReference>
<evidence type="ECO:0000256" key="1">
    <source>
        <dbReference type="ARBA" id="ARBA00022448"/>
    </source>
</evidence>
<dbReference type="EMBL" id="QXJM01000016">
    <property type="protein sequence ID" value="RIE04981.1"/>
    <property type="molecule type" value="Genomic_DNA"/>
</dbReference>
<dbReference type="Pfam" id="PF00005">
    <property type="entry name" value="ABC_tran"/>
    <property type="match status" value="1"/>
</dbReference>
<dbReference type="InterPro" id="IPR027417">
    <property type="entry name" value="P-loop_NTPase"/>
</dbReference>
<gene>
    <name evidence="5" type="ORF">D3H35_02195</name>
</gene>